<dbReference type="EC" id="3.1.4.46" evidence="2"/>
<dbReference type="STRING" id="1279009.ADICEAN_00419"/>
<dbReference type="GO" id="GO:0006629">
    <property type="term" value="P:lipid metabolic process"/>
    <property type="evidence" value="ECO:0007669"/>
    <property type="project" value="InterPro"/>
</dbReference>
<dbReference type="InterPro" id="IPR017946">
    <property type="entry name" value="PLC-like_Pdiesterase_TIM-brl"/>
</dbReference>
<dbReference type="PANTHER" id="PTHR46211:SF1">
    <property type="entry name" value="GLYCEROPHOSPHODIESTER PHOSPHODIESTERASE, CYTOPLASMIC"/>
    <property type="match status" value="1"/>
</dbReference>
<sequence>MSLAAQLIIAHRGASYLAPENTLAAVRLGYELGADAVEIDVHLSRDGRLVVHHDADTRRTAGGKKLLIRETDYANLQQLEVGSWKAEQYRGEKIPLLEEVLAEVPEGRQLVIELKTGPEILPYLVETLQHSGIQDRLVLISFSREAIAGARELLPAIPAYWLLHNYRQHRLAEAVAFAQEKGLKGLDVHYKLATKAFMQRMQEAGLEVWVYTVDDPGKAARLRKRGCVLLPPTGQRGCGKKWTEAHWRLLVPYSTAEAVTSVT</sequence>
<dbReference type="OrthoDB" id="384721at2"/>
<protein>
    <submittedName>
        <fullName evidence="2">Glycerophosphoryl diester phosphodiesterase</fullName>
        <ecNumber evidence="2">3.1.4.46</ecNumber>
    </submittedName>
</protein>
<accession>M7NRR5</accession>
<keyword evidence="2" id="KW-0378">Hydrolase</keyword>
<reference evidence="2 3" key="1">
    <citation type="journal article" date="2013" name="Genome Announc.">
        <title>Draft Genome Sequence of Cesiribacter andamanensis Strain AMV16T, Isolated from a Soil Sample from a Mud Volcano in the Andaman Islands, India.</title>
        <authorList>
            <person name="Shivaji S."/>
            <person name="Ara S."/>
            <person name="Begum Z."/>
            <person name="Srinivas T.N."/>
            <person name="Singh A."/>
            <person name="Kumar Pinnaka A."/>
        </authorList>
    </citation>
    <scope>NUCLEOTIDE SEQUENCE [LARGE SCALE GENOMIC DNA]</scope>
    <source>
        <strain evidence="2 3">AMV16</strain>
    </source>
</reference>
<organism evidence="2 3">
    <name type="scientific">Cesiribacter andamanensis AMV16</name>
    <dbReference type="NCBI Taxonomy" id="1279009"/>
    <lineage>
        <taxon>Bacteria</taxon>
        <taxon>Pseudomonadati</taxon>
        <taxon>Bacteroidota</taxon>
        <taxon>Cytophagia</taxon>
        <taxon>Cytophagales</taxon>
        <taxon>Cesiribacteraceae</taxon>
        <taxon>Cesiribacter</taxon>
    </lineage>
</organism>
<dbReference type="InterPro" id="IPR030395">
    <property type="entry name" value="GP_PDE_dom"/>
</dbReference>
<gene>
    <name evidence="2" type="primary">ugpQ</name>
    <name evidence="2" type="ORF">ADICEAN_00419</name>
</gene>
<dbReference type="SUPFAM" id="SSF51695">
    <property type="entry name" value="PLC-like phosphodiesterases"/>
    <property type="match status" value="1"/>
</dbReference>
<dbReference type="AlphaFoldDB" id="M7NRR5"/>
<dbReference type="Pfam" id="PF03009">
    <property type="entry name" value="GDPD"/>
    <property type="match status" value="1"/>
</dbReference>
<name>M7NRR5_9BACT</name>
<dbReference type="EMBL" id="AODQ01000006">
    <property type="protein sequence ID" value="EMR04385.1"/>
    <property type="molecule type" value="Genomic_DNA"/>
</dbReference>
<dbReference type="PATRIC" id="fig|1279009.4.peg.420"/>
<dbReference type="Proteomes" id="UP000011910">
    <property type="component" value="Unassembled WGS sequence"/>
</dbReference>
<dbReference type="RefSeq" id="WP_009193826.1">
    <property type="nucleotide sequence ID" value="NZ_AODQ01000006.1"/>
</dbReference>
<dbReference type="PROSITE" id="PS51704">
    <property type="entry name" value="GP_PDE"/>
    <property type="match status" value="1"/>
</dbReference>
<dbReference type="GO" id="GO:0008889">
    <property type="term" value="F:glycerophosphodiester phosphodiesterase activity"/>
    <property type="evidence" value="ECO:0007669"/>
    <property type="project" value="UniProtKB-EC"/>
</dbReference>
<evidence type="ECO:0000313" key="2">
    <source>
        <dbReference type="EMBL" id="EMR04385.1"/>
    </source>
</evidence>
<dbReference type="PANTHER" id="PTHR46211">
    <property type="entry name" value="GLYCEROPHOSPHORYL DIESTER PHOSPHODIESTERASE"/>
    <property type="match status" value="1"/>
</dbReference>
<feature type="domain" description="GP-PDE" evidence="1">
    <location>
        <begin position="6"/>
        <end position="243"/>
    </location>
</feature>
<dbReference type="eggNOG" id="COG0584">
    <property type="taxonomic scope" value="Bacteria"/>
</dbReference>
<evidence type="ECO:0000259" key="1">
    <source>
        <dbReference type="PROSITE" id="PS51704"/>
    </source>
</evidence>
<comment type="caution">
    <text evidence="2">The sequence shown here is derived from an EMBL/GenBank/DDBJ whole genome shotgun (WGS) entry which is preliminary data.</text>
</comment>
<keyword evidence="3" id="KW-1185">Reference proteome</keyword>
<evidence type="ECO:0000313" key="3">
    <source>
        <dbReference type="Proteomes" id="UP000011910"/>
    </source>
</evidence>
<dbReference type="Gene3D" id="3.20.20.190">
    <property type="entry name" value="Phosphatidylinositol (PI) phosphodiesterase"/>
    <property type="match status" value="1"/>
</dbReference>
<proteinExistence type="predicted"/>